<proteinExistence type="predicted"/>
<accession>A0A4U5LR83</accession>
<sequence>MSNFFAWYRTTIGTTNSPVSVTKLQTRHWAFLIFSSFYLKDKNMYRFTKVLCRKRYSSIMTILKLVVI</sequence>
<gene>
    <name evidence="1" type="ORF">L596_029932</name>
</gene>
<protein>
    <submittedName>
        <fullName evidence="1">Uncharacterized protein</fullName>
    </submittedName>
</protein>
<dbReference type="EMBL" id="AZBU02000013">
    <property type="protein sequence ID" value="TKR58494.1"/>
    <property type="molecule type" value="Genomic_DNA"/>
</dbReference>
<comment type="caution">
    <text evidence="1">The sequence shown here is derived from an EMBL/GenBank/DDBJ whole genome shotgun (WGS) entry which is preliminary data.</text>
</comment>
<dbReference type="Proteomes" id="UP000298663">
    <property type="component" value="Unassembled WGS sequence"/>
</dbReference>
<keyword evidence="2" id="KW-1185">Reference proteome</keyword>
<organism evidence="1 2">
    <name type="scientific">Steinernema carpocapsae</name>
    <name type="common">Entomopathogenic nematode</name>
    <dbReference type="NCBI Taxonomy" id="34508"/>
    <lineage>
        <taxon>Eukaryota</taxon>
        <taxon>Metazoa</taxon>
        <taxon>Ecdysozoa</taxon>
        <taxon>Nematoda</taxon>
        <taxon>Chromadorea</taxon>
        <taxon>Rhabditida</taxon>
        <taxon>Tylenchina</taxon>
        <taxon>Panagrolaimomorpha</taxon>
        <taxon>Strongyloidoidea</taxon>
        <taxon>Steinernematidae</taxon>
        <taxon>Steinernema</taxon>
    </lineage>
</organism>
<reference evidence="1 2" key="1">
    <citation type="journal article" date="2015" name="Genome Biol.">
        <title>Comparative genomics of Steinernema reveals deeply conserved gene regulatory networks.</title>
        <authorList>
            <person name="Dillman A.R."/>
            <person name="Macchietto M."/>
            <person name="Porter C.F."/>
            <person name="Rogers A."/>
            <person name="Williams B."/>
            <person name="Antoshechkin I."/>
            <person name="Lee M.M."/>
            <person name="Goodwin Z."/>
            <person name="Lu X."/>
            <person name="Lewis E.E."/>
            <person name="Goodrich-Blair H."/>
            <person name="Stock S.P."/>
            <person name="Adams B.J."/>
            <person name="Sternberg P.W."/>
            <person name="Mortazavi A."/>
        </authorList>
    </citation>
    <scope>NUCLEOTIDE SEQUENCE [LARGE SCALE GENOMIC DNA]</scope>
    <source>
        <strain evidence="1 2">ALL</strain>
    </source>
</reference>
<dbReference type="AlphaFoldDB" id="A0A4U5LR83"/>
<name>A0A4U5LR83_STECR</name>
<reference evidence="1 2" key="2">
    <citation type="journal article" date="2019" name="G3 (Bethesda)">
        <title>Hybrid Assembly of the Genome of the Entomopathogenic Nematode Steinernema carpocapsae Identifies the X-Chromosome.</title>
        <authorList>
            <person name="Serra L."/>
            <person name="Macchietto M."/>
            <person name="Macias-Munoz A."/>
            <person name="McGill C.J."/>
            <person name="Rodriguez I.M."/>
            <person name="Rodriguez B."/>
            <person name="Murad R."/>
            <person name="Mortazavi A."/>
        </authorList>
    </citation>
    <scope>NUCLEOTIDE SEQUENCE [LARGE SCALE GENOMIC DNA]</scope>
    <source>
        <strain evidence="1 2">ALL</strain>
    </source>
</reference>
<evidence type="ECO:0000313" key="2">
    <source>
        <dbReference type="Proteomes" id="UP000298663"/>
    </source>
</evidence>
<evidence type="ECO:0000313" key="1">
    <source>
        <dbReference type="EMBL" id="TKR58494.1"/>
    </source>
</evidence>